<dbReference type="AlphaFoldDB" id="A0AAF0C792"/>
<feature type="compositionally biased region" description="Basic and acidic residues" evidence="1">
    <location>
        <begin position="7"/>
        <end position="19"/>
    </location>
</feature>
<accession>A0AAF0C792</accession>
<dbReference type="KEGG" id="tvd:SG34_015905"/>
<reference evidence="2 3" key="1">
    <citation type="journal article" date="2015" name="Genome Announc.">
        <title>Draft Genome Sequences of Marine Isolates of Thalassomonas viridans and Thalassomonas actiniarum.</title>
        <authorList>
            <person name="Olonade I."/>
            <person name="van Zyl L.J."/>
            <person name="Trindade M."/>
        </authorList>
    </citation>
    <scope>NUCLEOTIDE SEQUENCE [LARGE SCALE GENOMIC DNA]</scope>
    <source>
        <strain evidence="2 3">XOM25</strain>
    </source>
</reference>
<dbReference type="Proteomes" id="UP000032352">
    <property type="component" value="Chromosome"/>
</dbReference>
<reference evidence="2 3" key="2">
    <citation type="journal article" date="2022" name="Mar. Drugs">
        <title>Bioassay-Guided Fractionation Leads to the Detection of Cholic Acid Generated by the Rare Thalassomonas sp.</title>
        <authorList>
            <person name="Pheiffer F."/>
            <person name="Schneider Y.K."/>
            <person name="Hansen E.H."/>
            <person name="Andersen J.H."/>
            <person name="Isaksson J."/>
            <person name="Busche T."/>
            <person name="R C."/>
            <person name="Kalinowski J."/>
            <person name="Zyl L.V."/>
            <person name="Trindade M."/>
        </authorList>
    </citation>
    <scope>NUCLEOTIDE SEQUENCE [LARGE SCALE GENOMIC DNA]</scope>
    <source>
        <strain evidence="2 3">XOM25</strain>
    </source>
</reference>
<dbReference type="EMBL" id="CP059733">
    <property type="protein sequence ID" value="WDE02925.1"/>
    <property type="molecule type" value="Genomic_DNA"/>
</dbReference>
<dbReference type="RefSeq" id="WP_152647321.1">
    <property type="nucleotide sequence ID" value="NZ_CP059733.1"/>
</dbReference>
<keyword evidence="3" id="KW-1185">Reference proteome</keyword>
<evidence type="ECO:0000313" key="2">
    <source>
        <dbReference type="EMBL" id="WDE02925.1"/>
    </source>
</evidence>
<proteinExistence type="predicted"/>
<protein>
    <submittedName>
        <fullName evidence="2">Uncharacterized protein</fullName>
    </submittedName>
</protein>
<name>A0AAF0C792_9GAMM</name>
<evidence type="ECO:0000313" key="3">
    <source>
        <dbReference type="Proteomes" id="UP000032352"/>
    </source>
</evidence>
<feature type="region of interest" description="Disordered" evidence="1">
    <location>
        <begin position="1"/>
        <end position="24"/>
    </location>
</feature>
<gene>
    <name evidence="2" type="ORF">SG34_015905</name>
</gene>
<evidence type="ECO:0000256" key="1">
    <source>
        <dbReference type="SAM" id="MobiDB-lite"/>
    </source>
</evidence>
<sequence>MNISHTSDSEQAHNDECEYTKPSAKIVHKDNSNKSTLNNKKLAIRKVFELLDNTTPNYVLGYN</sequence>
<organism evidence="2 3">
    <name type="scientific">Thalassomonas viridans</name>
    <dbReference type="NCBI Taxonomy" id="137584"/>
    <lineage>
        <taxon>Bacteria</taxon>
        <taxon>Pseudomonadati</taxon>
        <taxon>Pseudomonadota</taxon>
        <taxon>Gammaproteobacteria</taxon>
        <taxon>Alteromonadales</taxon>
        <taxon>Colwelliaceae</taxon>
        <taxon>Thalassomonas</taxon>
    </lineage>
</organism>